<protein>
    <submittedName>
        <fullName evidence="1">Uncharacterized protein</fullName>
    </submittedName>
</protein>
<proteinExistence type="predicted"/>
<keyword evidence="2" id="KW-1185">Reference proteome</keyword>
<dbReference type="Proteomes" id="UP001497700">
    <property type="component" value="Unassembled WGS sequence"/>
</dbReference>
<organism evidence="1 2">
    <name type="scientific">Hypoxylon rubiginosum</name>
    <dbReference type="NCBI Taxonomy" id="110542"/>
    <lineage>
        <taxon>Eukaryota</taxon>
        <taxon>Fungi</taxon>
        <taxon>Dikarya</taxon>
        <taxon>Ascomycota</taxon>
        <taxon>Pezizomycotina</taxon>
        <taxon>Sordariomycetes</taxon>
        <taxon>Xylariomycetidae</taxon>
        <taxon>Xylariales</taxon>
        <taxon>Hypoxylaceae</taxon>
        <taxon>Hypoxylon</taxon>
    </lineage>
</organism>
<sequence length="1078" mass="119132">MGDYHQSFFKRPVFSPRPSKNPLLESNISSLPDLVRFNARENPHHVFALQSEINHDEPDGTGQNTYRVSQITFEQLKILTHRCVTWIRSAVPTLGGSGGTDTRSPVALYLESDIGLFIYLVALLSIDVPVLLISARLSSPSVLHLLKETNAGTILVSQRTQTSLSQDVQDLVNVQVVEPYHALIKSGTIDDTDKTWKDGQHGDGTDVGSVILHSSGTTGLPKPILLTQRYLLGYAACHQFAPEEYIDWVSLSTLPLYHGFGLLAPCLSLSVGMTCCLPPASVIPATKSTLDLLRTFKCRSLMTVPSIVDDILSLPENGERQAALELLGRLEFLAVGGGALRPQNGLTLAQHKVKLLNHYGATELGAIAPIFRPGPDYNWRYLRLRSDLGLELHPIPDSDRFRLVGFPIGWNKPFEVQDELERNPDSPFEVRILGRTDDLIVLKTGEKVQPRQLEETLNADPAIRAAVCVGSGFFELAVIIDPINKDSDEESLKDHVWELITAANSTLDHHARITSKAAIIIKPRGSSIPRSDKGSVMRRGVHEIFKKEIEDAYAAMESESLGEGFKLDPANMEAGVRHLIAAVASNRVDSDTMDPNQDFFESGIDSLQSVLLARLLNSALRTLQPAGENEIPKVAVDFIYQNSSIRKLATASAQLVNPEDESQALERCDRLAEITAVANKFLARAEEAVKRRVGKHVILMTGSTGNLGAHTLARLARTKTVRKIICLIRNTSASSTDNTASNLLGRQQRALEAAGIRFEPEEWAKVELLSLGSIFGSDKTDNSSQLSYLASQVTHILHLAWPMDFHRTLQSFEPHIELVQKLVELAQHAYETRQAIEPVRVLFSSSIAVVRYVGETEGDGQARQVVPESAMKDPRVSVPMGYAEAKWVCEMVLNRIGECIPEQVEPVVVRIGQLSGPERTSGVWKTEEHLPTLVQASQRVGAFPLLEGDMSWIPVDRAARSLVEMALHIGSVDRFVHLENPVRQSISDAFTIMGYEMRLSSPILIPYEEWVKRVTEVGAIRGLEIFFKDHFRDLAEGGVILDTTKARALSKTLTGSGGVGRELLIEYLCRWRRDGFLK</sequence>
<evidence type="ECO:0000313" key="2">
    <source>
        <dbReference type="Proteomes" id="UP001497700"/>
    </source>
</evidence>
<name>A0ACB9YZ48_9PEZI</name>
<evidence type="ECO:0000313" key="1">
    <source>
        <dbReference type="EMBL" id="KAI4864287.1"/>
    </source>
</evidence>
<comment type="caution">
    <text evidence="1">The sequence shown here is derived from an EMBL/GenBank/DDBJ whole genome shotgun (WGS) entry which is preliminary data.</text>
</comment>
<dbReference type="EMBL" id="MU393488">
    <property type="protein sequence ID" value="KAI4864287.1"/>
    <property type="molecule type" value="Genomic_DNA"/>
</dbReference>
<gene>
    <name evidence="1" type="ORF">F4820DRAFT_337640</name>
</gene>
<accession>A0ACB9YZ48</accession>
<reference evidence="1 2" key="1">
    <citation type="journal article" date="2022" name="New Phytol.">
        <title>Ecological generalism drives hyperdiversity of secondary metabolite gene clusters in xylarialean endophytes.</title>
        <authorList>
            <person name="Franco M.E.E."/>
            <person name="Wisecaver J.H."/>
            <person name="Arnold A.E."/>
            <person name="Ju Y.M."/>
            <person name="Slot J.C."/>
            <person name="Ahrendt S."/>
            <person name="Moore L.P."/>
            <person name="Eastman K.E."/>
            <person name="Scott K."/>
            <person name="Konkel Z."/>
            <person name="Mondo S.J."/>
            <person name="Kuo A."/>
            <person name="Hayes R.D."/>
            <person name="Haridas S."/>
            <person name="Andreopoulos B."/>
            <person name="Riley R."/>
            <person name="LaButti K."/>
            <person name="Pangilinan J."/>
            <person name="Lipzen A."/>
            <person name="Amirebrahimi M."/>
            <person name="Yan J."/>
            <person name="Adam C."/>
            <person name="Keymanesh K."/>
            <person name="Ng V."/>
            <person name="Louie K."/>
            <person name="Northen T."/>
            <person name="Drula E."/>
            <person name="Henrissat B."/>
            <person name="Hsieh H.M."/>
            <person name="Youens-Clark K."/>
            <person name="Lutzoni F."/>
            <person name="Miadlikowska J."/>
            <person name="Eastwood D.C."/>
            <person name="Hamelin R.C."/>
            <person name="Grigoriev I.V."/>
            <person name="U'Ren J.M."/>
        </authorList>
    </citation>
    <scope>NUCLEOTIDE SEQUENCE [LARGE SCALE GENOMIC DNA]</scope>
    <source>
        <strain evidence="1 2">CBS 119005</strain>
    </source>
</reference>